<sequence>MLLPDQRAAVIVRTGHIAQVFSFPDSTLYRITILCSGRALRDIFISQPALCPLSAGKPAGHFKCLNLRIKVGQVHVVFPYCLTTGIWPTSFQWFAGTGQGVMVTR</sequence>
<dbReference type="Ensembl" id="ENSAPLT00020012374.1">
    <property type="protein sequence ID" value="ENSAPLP00020011496.1"/>
    <property type="gene ID" value="ENSAPLG00020008465.1"/>
</dbReference>
<reference evidence="1" key="3">
    <citation type="submission" date="2025-09" db="UniProtKB">
        <authorList>
            <consortium name="Ensembl"/>
        </authorList>
    </citation>
    <scope>IDENTIFICATION</scope>
</reference>
<evidence type="ECO:0000313" key="2">
    <source>
        <dbReference type="Proteomes" id="UP000694400"/>
    </source>
</evidence>
<reference evidence="1" key="2">
    <citation type="submission" date="2025-08" db="UniProtKB">
        <authorList>
            <consortium name="Ensembl"/>
        </authorList>
    </citation>
    <scope>IDENTIFICATION</scope>
</reference>
<accession>A0A8B9ZDR5</accession>
<reference evidence="1" key="1">
    <citation type="submission" date="2019-08" db="EMBL/GenBank/DDBJ databases">
        <title>Three high-quality genomes provides insights into domestication of ducks.</title>
        <authorList>
            <person name="Hou Z.C."/>
            <person name="Zhu F."/>
            <person name="Yin Z.T."/>
            <person name="Zhang F."/>
        </authorList>
    </citation>
    <scope>NUCLEOTIDE SEQUENCE [LARGE SCALE GENOMIC DNA]</scope>
</reference>
<dbReference type="AlphaFoldDB" id="A0A8B9ZDR5"/>
<name>A0A8B9ZDR5_ANAPL</name>
<proteinExistence type="predicted"/>
<protein>
    <submittedName>
        <fullName evidence="1">Uncharacterized protein</fullName>
    </submittedName>
</protein>
<dbReference type="Proteomes" id="UP000694400">
    <property type="component" value="Chromosome 3"/>
</dbReference>
<evidence type="ECO:0000313" key="1">
    <source>
        <dbReference type="Ensembl" id="ENSAPLP00020011496.1"/>
    </source>
</evidence>
<organism evidence="1 2">
    <name type="scientific">Anas platyrhynchos</name>
    <name type="common">Mallard</name>
    <name type="synonym">Anas boschas</name>
    <dbReference type="NCBI Taxonomy" id="8839"/>
    <lineage>
        <taxon>Eukaryota</taxon>
        <taxon>Metazoa</taxon>
        <taxon>Chordata</taxon>
        <taxon>Craniata</taxon>
        <taxon>Vertebrata</taxon>
        <taxon>Euteleostomi</taxon>
        <taxon>Archelosauria</taxon>
        <taxon>Archosauria</taxon>
        <taxon>Dinosauria</taxon>
        <taxon>Saurischia</taxon>
        <taxon>Theropoda</taxon>
        <taxon>Coelurosauria</taxon>
        <taxon>Aves</taxon>
        <taxon>Neognathae</taxon>
        <taxon>Galloanserae</taxon>
        <taxon>Anseriformes</taxon>
        <taxon>Anatidae</taxon>
        <taxon>Anatinae</taxon>
        <taxon>Anas</taxon>
    </lineage>
</organism>